<feature type="compositionally biased region" description="Acidic residues" evidence="3">
    <location>
        <begin position="604"/>
        <end position="629"/>
    </location>
</feature>
<dbReference type="EMBL" id="CAJOBC010009575">
    <property type="protein sequence ID" value="CAF3991256.1"/>
    <property type="molecule type" value="Genomic_DNA"/>
</dbReference>
<evidence type="ECO:0000313" key="7">
    <source>
        <dbReference type="Proteomes" id="UP000663829"/>
    </source>
</evidence>
<protein>
    <recommendedName>
        <fullName evidence="4">Bromo domain-containing protein</fullName>
    </recommendedName>
</protein>
<accession>A0A814YGT7</accession>
<dbReference type="OrthoDB" id="10056283at2759"/>
<feature type="domain" description="Bromo" evidence="4">
    <location>
        <begin position="1"/>
        <end position="45"/>
    </location>
</feature>
<dbReference type="PROSITE" id="PS50014">
    <property type="entry name" value="BROMODOMAIN_2"/>
    <property type="match status" value="1"/>
</dbReference>
<comment type="caution">
    <text evidence="5">The sequence shown here is derived from an EMBL/GenBank/DDBJ whole genome shotgun (WGS) entry which is preliminary data.</text>
</comment>
<evidence type="ECO:0000313" key="5">
    <source>
        <dbReference type="EMBL" id="CAF1228581.1"/>
    </source>
</evidence>
<sequence>PMDLHQLKQNIEMSNYDENIFESQRDVMIMFTNALYFYAPGDEVYVHTLETLSLAQQLLQPRSRENFSDATPESSSGEEDEYRDDQSVREIDFSTTEMTQNVGDIMKLCQETCNIRYLSTLLYMSLRHFNIPTTALDVFMSSIGAYNRKTSHKWSDVFLNQSLDEFLLDRRGGKGGDGFYDLYPEIEIEARTFTVEACGRKAASFTVQELAEFIDSKFYELYDLKKTSTGLIRSVESVRLDMRKWGINYSANGLRPYFIGHERQDVIEHRGRIIDYFLAREKMYYRLTDDDQPEWIKPTSPNPVILITRDESSFRSGEISNKRWIVGDTAPFHIKGRGKTLMISDFMVAHDSGPFFRLSDQEYADAVKKFPDLEDDEGLRYEKNSATASIAIGTDTYFDNDTILSQFERLFKLLQFKTDYKGHDIEILVDNATTHSKKDYSISGFSKKIGTRCEVQSIDWLDDNNDFHTLNCFFTSGQYSGKNVRKHSEQSFPKMIELVEEACQHFQDKKIDRKLRRRFWRTLHAYNDGQDYKQAVTHTMDEVNRIMQLVRERISKELPVSPSLTPFQEEELADQLFNVFESIRSSTAYNYEHEITLAHNTSDIEMDGCEEDPADASENQDYEEKDEEPVFESFSLSYMKRALDYYDAINPKTGKRSHT</sequence>
<dbReference type="AlphaFoldDB" id="A0A814YGT7"/>
<evidence type="ECO:0000313" key="6">
    <source>
        <dbReference type="EMBL" id="CAF3991256.1"/>
    </source>
</evidence>
<dbReference type="SUPFAM" id="SSF47370">
    <property type="entry name" value="Bromodomain"/>
    <property type="match status" value="1"/>
</dbReference>
<dbReference type="EMBL" id="CAJNOQ010009574">
    <property type="protein sequence ID" value="CAF1228581.1"/>
    <property type="molecule type" value="Genomic_DNA"/>
</dbReference>
<dbReference type="Pfam" id="PF00439">
    <property type="entry name" value="Bromodomain"/>
    <property type="match status" value="1"/>
</dbReference>
<feature type="non-terminal residue" evidence="5">
    <location>
        <position position="659"/>
    </location>
</feature>
<keyword evidence="1 2" id="KW-0103">Bromodomain</keyword>
<reference evidence="5" key="1">
    <citation type="submission" date="2021-02" db="EMBL/GenBank/DDBJ databases">
        <authorList>
            <person name="Nowell W R."/>
        </authorList>
    </citation>
    <scope>NUCLEOTIDE SEQUENCE</scope>
</reference>
<evidence type="ECO:0000256" key="2">
    <source>
        <dbReference type="PROSITE-ProRule" id="PRU00035"/>
    </source>
</evidence>
<dbReference type="Proteomes" id="UP000663829">
    <property type="component" value="Unassembled WGS sequence"/>
</dbReference>
<dbReference type="Proteomes" id="UP000681722">
    <property type="component" value="Unassembled WGS sequence"/>
</dbReference>
<dbReference type="InterPro" id="IPR036427">
    <property type="entry name" value="Bromodomain-like_sf"/>
</dbReference>
<keyword evidence="7" id="KW-1185">Reference proteome</keyword>
<feature type="region of interest" description="Disordered" evidence="3">
    <location>
        <begin position="602"/>
        <end position="629"/>
    </location>
</feature>
<gene>
    <name evidence="5" type="ORF">GPM918_LOCUS25052</name>
    <name evidence="6" type="ORF">SRO942_LOCUS25054</name>
</gene>
<dbReference type="InterPro" id="IPR001487">
    <property type="entry name" value="Bromodomain"/>
</dbReference>
<evidence type="ECO:0000256" key="3">
    <source>
        <dbReference type="SAM" id="MobiDB-lite"/>
    </source>
</evidence>
<proteinExistence type="predicted"/>
<dbReference type="Gene3D" id="1.20.920.10">
    <property type="entry name" value="Bromodomain-like"/>
    <property type="match status" value="1"/>
</dbReference>
<organism evidence="5 7">
    <name type="scientific">Didymodactylos carnosus</name>
    <dbReference type="NCBI Taxonomy" id="1234261"/>
    <lineage>
        <taxon>Eukaryota</taxon>
        <taxon>Metazoa</taxon>
        <taxon>Spiralia</taxon>
        <taxon>Gnathifera</taxon>
        <taxon>Rotifera</taxon>
        <taxon>Eurotatoria</taxon>
        <taxon>Bdelloidea</taxon>
        <taxon>Philodinida</taxon>
        <taxon>Philodinidae</taxon>
        <taxon>Didymodactylos</taxon>
    </lineage>
</organism>
<name>A0A814YGT7_9BILA</name>
<evidence type="ECO:0000256" key="1">
    <source>
        <dbReference type="ARBA" id="ARBA00023117"/>
    </source>
</evidence>
<feature type="region of interest" description="Disordered" evidence="3">
    <location>
        <begin position="63"/>
        <end position="85"/>
    </location>
</feature>
<evidence type="ECO:0000259" key="4">
    <source>
        <dbReference type="PROSITE" id="PS50014"/>
    </source>
</evidence>